<keyword evidence="3" id="KW-1185">Reference proteome</keyword>
<evidence type="ECO:0000313" key="2">
    <source>
        <dbReference type="EMBL" id="KAG1539937.1"/>
    </source>
</evidence>
<organism evidence="2 3">
    <name type="scientific">Rhizopus delemar</name>
    <dbReference type="NCBI Taxonomy" id="936053"/>
    <lineage>
        <taxon>Eukaryota</taxon>
        <taxon>Fungi</taxon>
        <taxon>Fungi incertae sedis</taxon>
        <taxon>Mucoromycota</taxon>
        <taxon>Mucoromycotina</taxon>
        <taxon>Mucoromycetes</taxon>
        <taxon>Mucorales</taxon>
        <taxon>Mucorineae</taxon>
        <taxon>Rhizopodaceae</taxon>
        <taxon>Rhizopus</taxon>
    </lineage>
</organism>
<proteinExistence type="predicted"/>
<dbReference type="Proteomes" id="UP000740926">
    <property type="component" value="Unassembled WGS sequence"/>
</dbReference>
<protein>
    <submittedName>
        <fullName evidence="2">Uncharacterized protein</fullName>
    </submittedName>
</protein>
<evidence type="ECO:0000313" key="3">
    <source>
        <dbReference type="Proteomes" id="UP000740926"/>
    </source>
</evidence>
<reference evidence="2 3" key="1">
    <citation type="journal article" date="2020" name="Microb. Genom.">
        <title>Genetic diversity of clinical and environmental Mucorales isolates obtained from an investigation of mucormycosis cases among solid organ transplant recipients.</title>
        <authorList>
            <person name="Nguyen M.H."/>
            <person name="Kaul D."/>
            <person name="Muto C."/>
            <person name="Cheng S.J."/>
            <person name="Richter R.A."/>
            <person name="Bruno V.M."/>
            <person name="Liu G."/>
            <person name="Beyhan S."/>
            <person name="Sundermann A.J."/>
            <person name="Mounaud S."/>
            <person name="Pasculle A.W."/>
            <person name="Nierman W.C."/>
            <person name="Driscoll E."/>
            <person name="Cumbie R."/>
            <person name="Clancy C.J."/>
            <person name="Dupont C.L."/>
        </authorList>
    </citation>
    <scope>NUCLEOTIDE SEQUENCE [LARGE SCALE GENOMIC DNA]</scope>
    <source>
        <strain evidence="2 3">GL24</strain>
    </source>
</reference>
<feature type="region of interest" description="Disordered" evidence="1">
    <location>
        <begin position="135"/>
        <end position="157"/>
    </location>
</feature>
<sequence length="157" mass="17110">MPRHRRPLRIVQAGVTQRAAFNIEVVQARLAVDTPPEHDGAAIIDPRPAPLLGRFVGQLLRDAATGRHPPQVAHLRITHEHQPLAVRRVARRIVEVVRIDAVVQGIPLTTGQVQHPDAAMRIPPDHAAEYQPTAVGGPVETEQFGAVTASPGSRLRH</sequence>
<dbReference type="EMBL" id="JAANIU010006878">
    <property type="protein sequence ID" value="KAG1539937.1"/>
    <property type="molecule type" value="Genomic_DNA"/>
</dbReference>
<accession>A0A9P7C896</accession>
<dbReference type="AlphaFoldDB" id="A0A9P7C896"/>
<name>A0A9P7C896_9FUNG</name>
<gene>
    <name evidence="2" type="ORF">G6F50_014433</name>
</gene>
<comment type="caution">
    <text evidence="2">The sequence shown here is derived from an EMBL/GenBank/DDBJ whole genome shotgun (WGS) entry which is preliminary data.</text>
</comment>
<evidence type="ECO:0000256" key="1">
    <source>
        <dbReference type="SAM" id="MobiDB-lite"/>
    </source>
</evidence>